<feature type="transmembrane region" description="Helical" evidence="1">
    <location>
        <begin position="20"/>
        <end position="37"/>
    </location>
</feature>
<evidence type="ECO:0000313" key="3">
    <source>
        <dbReference type="Proteomes" id="UP000265520"/>
    </source>
</evidence>
<evidence type="ECO:0000256" key="1">
    <source>
        <dbReference type="SAM" id="Phobius"/>
    </source>
</evidence>
<dbReference type="Proteomes" id="UP000265520">
    <property type="component" value="Unassembled WGS sequence"/>
</dbReference>
<keyword evidence="1" id="KW-1133">Transmembrane helix</keyword>
<keyword evidence="1" id="KW-0472">Membrane</keyword>
<sequence length="48" mass="5444">SVTEEKSFPVVLEYPLRALLSTRIVTTLSFIPWYLIFKCTVEGTAPKV</sequence>
<proteinExistence type="predicted"/>
<dbReference type="AlphaFoldDB" id="A0A392VN15"/>
<evidence type="ECO:0000313" key="2">
    <source>
        <dbReference type="EMBL" id="MCI87800.1"/>
    </source>
</evidence>
<reference evidence="2 3" key="1">
    <citation type="journal article" date="2018" name="Front. Plant Sci.">
        <title>Red Clover (Trifolium pratense) and Zigzag Clover (T. medium) - A Picture of Genomic Similarities and Differences.</title>
        <authorList>
            <person name="Dluhosova J."/>
            <person name="Istvanek J."/>
            <person name="Nedelnik J."/>
            <person name="Repkova J."/>
        </authorList>
    </citation>
    <scope>NUCLEOTIDE SEQUENCE [LARGE SCALE GENOMIC DNA]</scope>
    <source>
        <strain evidence="3">cv. 10/8</strain>
        <tissue evidence="2">Leaf</tissue>
    </source>
</reference>
<keyword evidence="1" id="KW-0812">Transmembrane</keyword>
<name>A0A392VN15_9FABA</name>
<organism evidence="2 3">
    <name type="scientific">Trifolium medium</name>
    <dbReference type="NCBI Taxonomy" id="97028"/>
    <lineage>
        <taxon>Eukaryota</taxon>
        <taxon>Viridiplantae</taxon>
        <taxon>Streptophyta</taxon>
        <taxon>Embryophyta</taxon>
        <taxon>Tracheophyta</taxon>
        <taxon>Spermatophyta</taxon>
        <taxon>Magnoliopsida</taxon>
        <taxon>eudicotyledons</taxon>
        <taxon>Gunneridae</taxon>
        <taxon>Pentapetalae</taxon>
        <taxon>rosids</taxon>
        <taxon>fabids</taxon>
        <taxon>Fabales</taxon>
        <taxon>Fabaceae</taxon>
        <taxon>Papilionoideae</taxon>
        <taxon>50 kb inversion clade</taxon>
        <taxon>NPAAA clade</taxon>
        <taxon>Hologalegina</taxon>
        <taxon>IRL clade</taxon>
        <taxon>Trifolieae</taxon>
        <taxon>Trifolium</taxon>
    </lineage>
</organism>
<feature type="non-terminal residue" evidence="2">
    <location>
        <position position="1"/>
    </location>
</feature>
<accession>A0A392VN15</accession>
<keyword evidence="3" id="KW-1185">Reference proteome</keyword>
<dbReference type="EMBL" id="LXQA011175798">
    <property type="protein sequence ID" value="MCI87800.1"/>
    <property type="molecule type" value="Genomic_DNA"/>
</dbReference>
<protein>
    <submittedName>
        <fullName evidence="2">Uncharacterized protein</fullName>
    </submittedName>
</protein>
<comment type="caution">
    <text evidence="2">The sequence shown here is derived from an EMBL/GenBank/DDBJ whole genome shotgun (WGS) entry which is preliminary data.</text>
</comment>